<dbReference type="InterPro" id="IPR007565">
    <property type="entry name" value="4HFCP_synth"/>
</dbReference>
<evidence type="ECO:0000256" key="2">
    <source>
        <dbReference type="ARBA" id="ARBA00012553"/>
    </source>
</evidence>
<keyword evidence="3" id="KW-0456">Lyase</keyword>
<evidence type="ECO:0000256" key="4">
    <source>
        <dbReference type="ARBA" id="ARBA00023270"/>
    </source>
</evidence>
<organism evidence="7">
    <name type="scientific">marine sediment metagenome</name>
    <dbReference type="NCBI Taxonomy" id="412755"/>
    <lineage>
        <taxon>unclassified sequences</taxon>
        <taxon>metagenomes</taxon>
        <taxon>ecological metagenomes</taxon>
    </lineage>
</organism>
<comment type="caution">
    <text evidence="7">The sequence shown here is derived from an EMBL/GenBank/DDBJ whole genome shotgun (WGS) entry which is preliminary data.</text>
</comment>
<dbReference type="EMBL" id="BARS01036805">
    <property type="protein sequence ID" value="GAG19100.1"/>
    <property type="molecule type" value="Genomic_DNA"/>
</dbReference>
<comment type="catalytic activity">
    <reaction evidence="6">
        <text>2 D-glyceraldehyde 3-phosphate = 4-(hydroxymethyl)-2-furancarboxaldehyde phosphate + phosphate + 2 H2O</text>
        <dbReference type="Rhea" id="RHEA:43536"/>
        <dbReference type="ChEBI" id="CHEBI:15377"/>
        <dbReference type="ChEBI" id="CHEBI:43474"/>
        <dbReference type="ChEBI" id="CHEBI:59776"/>
        <dbReference type="ChEBI" id="CHEBI:83407"/>
        <dbReference type="EC" id="4.2.3.153"/>
    </reaction>
</comment>
<evidence type="ECO:0000256" key="3">
    <source>
        <dbReference type="ARBA" id="ARBA00023239"/>
    </source>
</evidence>
<dbReference type="GO" id="GO:0016829">
    <property type="term" value="F:lyase activity"/>
    <property type="evidence" value="ECO:0007669"/>
    <property type="project" value="UniProtKB-KW"/>
</dbReference>
<proteinExistence type="predicted"/>
<evidence type="ECO:0000256" key="1">
    <source>
        <dbReference type="ARBA" id="ARBA00003810"/>
    </source>
</evidence>
<dbReference type="AlphaFoldDB" id="X0VLH9"/>
<reference evidence="7" key="1">
    <citation type="journal article" date="2014" name="Front. Microbiol.">
        <title>High frequency of phylogenetically diverse reductive dehalogenase-homologous genes in deep subseafloor sedimentary metagenomes.</title>
        <authorList>
            <person name="Kawai M."/>
            <person name="Futagami T."/>
            <person name="Toyoda A."/>
            <person name="Takaki Y."/>
            <person name="Nishi S."/>
            <person name="Hori S."/>
            <person name="Arai W."/>
            <person name="Tsubouchi T."/>
            <person name="Morono Y."/>
            <person name="Uchiyama I."/>
            <person name="Ito T."/>
            <person name="Fujiyama A."/>
            <person name="Inagaki F."/>
            <person name="Takami H."/>
        </authorList>
    </citation>
    <scope>NUCLEOTIDE SEQUENCE</scope>
    <source>
        <strain evidence="7">Expedition CK06-06</strain>
    </source>
</reference>
<evidence type="ECO:0000256" key="5">
    <source>
        <dbReference type="ARBA" id="ARBA00032523"/>
    </source>
</evidence>
<feature type="non-terminal residue" evidence="7">
    <location>
        <position position="1"/>
    </location>
</feature>
<sequence>RSTLDHLGIEGLKQLDDVAREGDLWWALAGSIDTDCVSQLWAHRVQPHCFGVRGDVCDRGRTGTLSNDRISKWKESLGM</sequence>
<comment type="function">
    <text evidence="1">Catalyzes the formation of 4-(hydroxymethyl)-2-furancarboxaldehyde phosphate (4-HFC-P) from two molecules of glyceraldehyde-3-P (GA-3-P).</text>
</comment>
<dbReference type="EC" id="4.2.3.153" evidence="2"/>
<evidence type="ECO:0000256" key="6">
    <source>
        <dbReference type="ARBA" id="ARBA00047628"/>
    </source>
</evidence>
<name>X0VLH9_9ZZZZ</name>
<dbReference type="Pfam" id="PF04476">
    <property type="entry name" value="4HFCP_synth"/>
    <property type="match status" value="1"/>
</dbReference>
<evidence type="ECO:0000313" key="7">
    <source>
        <dbReference type="EMBL" id="GAG19100.1"/>
    </source>
</evidence>
<protein>
    <recommendedName>
        <fullName evidence="2">(5-formylfuran-3-yl)methyl phosphate synthase</fullName>
        <ecNumber evidence="2">4.2.3.153</ecNumber>
    </recommendedName>
    <alternativeName>
        <fullName evidence="5">4-(hydroxymethyl)-2-furancarboxaldehyde-phosphate synthase</fullName>
    </alternativeName>
</protein>
<keyword evidence="4" id="KW-0704">Schiff base</keyword>
<accession>X0VLH9</accession>
<gene>
    <name evidence="7" type="ORF">S01H1_56514</name>
</gene>